<dbReference type="PANTHER" id="PTHR46270">
    <property type="entry name" value="ARMADILLO-TYPE FOLD-RELATED"/>
    <property type="match status" value="1"/>
</dbReference>
<gene>
    <name evidence="2" type="ORF">BpHYR1_053048</name>
</gene>
<feature type="domain" description="TIR" evidence="1">
    <location>
        <begin position="383"/>
        <end position="471"/>
    </location>
</feature>
<dbReference type="SUPFAM" id="SSF52200">
    <property type="entry name" value="Toll/Interleukin receptor TIR domain"/>
    <property type="match status" value="2"/>
</dbReference>
<dbReference type="Pfam" id="PF13676">
    <property type="entry name" value="TIR_2"/>
    <property type="match status" value="1"/>
</dbReference>
<dbReference type="InterPro" id="IPR000157">
    <property type="entry name" value="TIR_dom"/>
</dbReference>
<dbReference type="Gene3D" id="3.40.50.10140">
    <property type="entry name" value="Toll/interleukin-1 receptor homology (TIR) domain"/>
    <property type="match status" value="1"/>
</dbReference>
<protein>
    <submittedName>
        <fullName evidence="2">General transcription factor IIH subunit 2</fullName>
    </submittedName>
</protein>
<comment type="caution">
    <text evidence="2">The sequence shown here is derived from an EMBL/GenBank/DDBJ whole genome shotgun (WGS) entry which is preliminary data.</text>
</comment>
<reference evidence="2 3" key="1">
    <citation type="journal article" date="2018" name="Sci. Rep.">
        <title>Genomic signatures of local adaptation to the degree of environmental predictability in rotifers.</title>
        <authorList>
            <person name="Franch-Gras L."/>
            <person name="Hahn C."/>
            <person name="Garcia-Roger E.M."/>
            <person name="Carmona M.J."/>
            <person name="Serra M."/>
            <person name="Gomez A."/>
        </authorList>
    </citation>
    <scope>NUCLEOTIDE SEQUENCE [LARGE SCALE GENOMIC DNA]</scope>
    <source>
        <strain evidence="2">HYR1</strain>
    </source>
</reference>
<dbReference type="Proteomes" id="UP000276133">
    <property type="component" value="Unassembled WGS sequence"/>
</dbReference>
<proteinExistence type="predicted"/>
<dbReference type="EMBL" id="REGN01000505">
    <property type="protein sequence ID" value="RNA41414.1"/>
    <property type="molecule type" value="Genomic_DNA"/>
</dbReference>
<accession>A0A3M7T053</accession>
<evidence type="ECO:0000313" key="3">
    <source>
        <dbReference type="Proteomes" id="UP000276133"/>
    </source>
</evidence>
<dbReference type="InterPro" id="IPR035897">
    <property type="entry name" value="Toll_tir_struct_dom_sf"/>
</dbReference>
<dbReference type="PANTHER" id="PTHR46270:SF6">
    <property type="entry name" value="TIR DOMAIN-CONTAINING PROTEIN"/>
    <property type="match status" value="1"/>
</dbReference>
<organism evidence="2 3">
    <name type="scientific">Brachionus plicatilis</name>
    <name type="common">Marine rotifer</name>
    <name type="synonym">Brachionus muelleri</name>
    <dbReference type="NCBI Taxonomy" id="10195"/>
    <lineage>
        <taxon>Eukaryota</taxon>
        <taxon>Metazoa</taxon>
        <taxon>Spiralia</taxon>
        <taxon>Gnathifera</taxon>
        <taxon>Rotifera</taxon>
        <taxon>Eurotatoria</taxon>
        <taxon>Monogononta</taxon>
        <taxon>Pseudotrocha</taxon>
        <taxon>Ploima</taxon>
        <taxon>Brachionidae</taxon>
        <taxon>Brachionus</taxon>
    </lineage>
</organism>
<dbReference type="AlphaFoldDB" id="A0A3M7T053"/>
<evidence type="ECO:0000313" key="2">
    <source>
        <dbReference type="EMBL" id="RNA41414.1"/>
    </source>
</evidence>
<evidence type="ECO:0000259" key="1">
    <source>
        <dbReference type="Pfam" id="PF13676"/>
    </source>
</evidence>
<name>A0A3M7T053_BRAPC</name>
<keyword evidence="3" id="KW-1185">Reference proteome</keyword>
<dbReference type="OrthoDB" id="2148946at2759"/>
<dbReference type="GO" id="GO:0007165">
    <property type="term" value="P:signal transduction"/>
    <property type="evidence" value="ECO:0007669"/>
    <property type="project" value="InterPro"/>
</dbReference>
<sequence length="649" mass="75361">MSFNIVFTYHTSDVNIAYHLVETLKKFQFNKIYLVDEQKPSNLETRYEYLKKSSVCLVLTSRNYSRHQFCMELVNFARDLNKKIFAINTCASFRPFGALGAIIAGSGHKLIDIDEKEELIKLVMSLKELENSSTLSNELIRPRSTMPQVDLNFQDQNVDVLVSYHPKQEQNAHLIQKGLAGSGHKFKLEDSTSSTTSVRTCRTLIIVMSDEYESSCVCKGVVDLARSLKKNIIPVSTKKGWKSKHWLGLVIAGKLFFRVIDRDQAFKKVNDFAPMDDFLLEVSKSLQLKPARSEREIAFAKCLEKRIEECRQKLTVWPPPHKKRPRKDLKPVKIVLNKPKIESNLFCSYLQNNLQYTVGRVFILPDTLYDNFGVPKRQKFDAMISYQWTCQDLVKKVFMNLYMKNLCVWFDVWGNMEGCTYDAMATAIECSKVIVVFLSSRYQSSANCQLEFKYAIARGKPFIFILVEENLAIEPWIKPFYDDFPKFELKSANDQDILDDGVPRLHAIAQAIRDIGFAQLEHQDDLYELSDETIHLKDMLEDALDEIDAQNGSSRFKECTRCHRNYSDDHDDDDNQECFRHRDYYLHHWVCCGQLDINSVGCESVKHTNLPREWKQDEFYVQNGETFKVSSTLFNFFLFFLSFCTEFDD</sequence>